<feature type="region of interest" description="Disordered" evidence="1">
    <location>
        <begin position="32"/>
        <end position="52"/>
    </location>
</feature>
<feature type="transmembrane region" description="Helical" evidence="2">
    <location>
        <begin position="86"/>
        <end position="105"/>
    </location>
</feature>
<protein>
    <recommendedName>
        <fullName evidence="5">SMODS and SLOG-associating 2TM effector domain-containing protein</fullName>
    </recommendedName>
</protein>
<dbReference type="Proteomes" id="UP000438448">
    <property type="component" value="Unassembled WGS sequence"/>
</dbReference>
<name>A0A7K0DDK0_9NOCA</name>
<keyword evidence="2" id="KW-1133">Transmembrane helix</keyword>
<dbReference type="AlphaFoldDB" id="A0A7K0DDK0"/>
<keyword evidence="2" id="KW-0812">Transmembrane</keyword>
<organism evidence="3 4">
    <name type="scientific">Nocardia macrotermitis</name>
    <dbReference type="NCBI Taxonomy" id="2585198"/>
    <lineage>
        <taxon>Bacteria</taxon>
        <taxon>Bacillati</taxon>
        <taxon>Actinomycetota</taxon>
        <taxon>Actinomycetes</taxon>
        <taxon>Mycobacteriales</taxon>
        <taxon>Nocardiaceae</taxon>
        <taxon>Nocardia</taxon>
    </lineage>
</organism>
<keyword evidence="4" id="KW-1185">Reference proteome</keyword>
<reference evidence="3 4" key="1">
    <citation type="submission" date="2019-10" db="EMBL/GenBank/DDBJ databases">
        <title>Nocardia macrotermitis sp. nov. and Nocardia aurantia sp. nov., isolated from the gut of fungus growing-termite Macrotermes natalensis.</title>
        <authorList>
            <person name="Benndorf R."/>
            <person name="Schwitalla J."/>
            <person name="Martin K."/>
            <person name="De Beer W."/>
            <person name="Kaster A.-K."/>
            <person name="Vollmers J."/>
            <person name="Poulsen M."/>
            <person name="Beemelmanns C."/>
        </authorList>
    </citation>
    <scope>NUCLEOTIDE SEQUENCE [LARGE SCALE GENOMIC DNA]</scope>
    <source>
        <strain evidence="3 4">RB20</strain>
    </source>
</reference>
<evidence type="ECO:0000313" key="3">
    <source>
        <dbReference type="EMBL" id="MQY23561.1"/>
    </source>
</evidence>
<feature type="transmembrane region" description="Helical" evidence="2">
    <location>
        <begin position="111"/>
        <end position="133"/>
    </location>
</feature>
<evidence type="ECO:0000256" key="1">
    <source>
        <dbReference type="SAM" id="MobiDB-lite"/>
    </source>
</evidence>
<proteinExistence type="predicted"/>
<evidence type="ECO:0000313" key="4">
    <source>
        <dbReference type="Proteomes" id="UP000438448"/>
    </source>
</evidence>
<accession>A0A7K0DDK0</accession>
<dbReference type="NCBIfam" id="NF033634">
    <property type="entry name" value="SLATT_1"/>
    <property type="match status" value="1"/>
</dbReference>
<evidence type="ECO:0008006" key="5">
    <source>
        <dbReference type="Google" id="ProtNLM"/>
    </source>
</evidence>
<sequence>MTPECNRLCYFRSTAQHGFTLLNRECMFKSGRSDHEPRRTRSSGLHSPEPPPEGADTLAISLHYLTFYRNEYQRSRVVVKTRAKRVVVWTAVANGLIAVLGAAVAVFQAPWLGLVSTGLAASIGVLTAWDGLYRHREMWVQRSVILGQLQALLRTTELRQAEGGDRKTLARGTMRHLNAILEEDLEAWTSLRRTQTVPHERDSATGE</sequence>
<keyword evidence="2" id="KW-0472">Membrane</keyword>
<gene>
    <name evidence="3" type="ORF">NRB20_66920</name>
</gene>
<dbReference type="EMBL" id="WEGK01000020">
    <property type="protein sequence ID" value="MQY23561.1"/>
    <property type="molecule type" value="Genomic_DNA"/>
</dbReference>
<dbReference type="OrthoDB" id="4565669at2"/>
<evidence type="ECO:0000256" key="2">
    <source>
        <dbReference type="SAM" id="Phobius"/>
    </source>
</evidence>
<comment type="caution">
    <text evidence="3">The sequence shown here is derived from an EMBL/GenBank/DDBJ whole genome shotgun (WGS) entry which is preliminary data.</text>
</comment>